<dbReference type="EMBL" id="DUJS01000002">
    <property type="protein sequence ID" value="HII70069.1"/>
    <property type="molecule type" value="Genomic_DNA"/>
</dbReference>
<dbReference type="Proteomes" id="UP000619545">
    <property type="component" value="Unassembled WGS sequence"/>
</dbReference>
<feature type="transmembrane region" description="Helical" evidence="1">
    <location>
        <begin position="12"/>
        <end position="30"/>
    </location>
</feature>
<evidence type="ECO:0000313" key="2">
    <source>
        <dbReference type="EMBL" id="HII70069.1"/>
    </source>
</evidence>
<keyword evidence="1" id="KW-1133">Transmembrane helix</keyword>
<comment type="caution">
    <text evidence="2">The sequence shown here is derived from an EMBL/GenBank/DDBJ whole genome shotgun (WGS) entry which is preliminary data.</text>
</comment>
<organism evidence="2 3">
    <name type="scientific">Methanopyrus kandleri</name>
    <dbReference type="NCBI Taxonomy" id="2320"/>
    <lineage>
        <taxon>Archaea</taxon>
        <taxon>Methanobacteriati</taxon>
        <taxon>Methanobacteriota</taxon>
        <taxon>Methanomada group</taxon>
        <taxon>Methanopyri</taxon>
        <taxon>Methanopyrales</taxon>
        <taxon>Methanopyraceae</taxon>
        <taxon>Methanopyrus</taxon>
    </lineage>
</organism>
<name>A0A832WNW7_9EURY</name>
<evidence type="ECO:0008006" key="4">
    <source>
        <dbReference type="Google" id="ProtNLM"/>
    </source>
</evidence>
<keyword evidence="1" id="KW-0472">Membrane</keyword>
<evidence type="ECO:0000256" key="1">
    <source>
        <dbReference type="SAM" id="Phobius"/>
    </source>
</evidence>
<accession>A0A832WNW7</accession>
<keyword evidence="1" id="KW-0812">Transmembrane</keyword>
<gene>
    <name evidence="2" type="ORF">HA336_02400</name>
</gene>
<dbReference type="RefSeq" id="WP_148679583.1">
    <property type="nucleotide sequence ID" value="NZ_DUJS01000002.1"/>
</dbReference>
<sequence>MRSSGQGGIEYLILIAALAGLGIMIAYYYWTSSKSTATAAKETGSYSINVAASKATEVWSRV</sequence>
<protein>
    <recommendedName>
        <fullName evidence="4">Class III signal peptide</fullName>
    </recommendedName>
</protein>
<proteinExistence type="predicted"/>
<reference evidence="2" key="1">
    <citation type="journal article" date="2020" name="bioRxiv">
        <title>A rank-normalized archaeal taxonomy based on genome phylogeny resolves widespread incomplete and uneven classifications.</title>
        <authorList>
            <person name="Rinke C."/>
            <person name="Chuvochina M."/>
            <person name="Mussig A.J."/>
            <person name="Chaumeil P.-A."/>
            <person name="Waite D.W."/>
            <person name="Whitman W.B."/>
            <person name="Parks D.H."/>
            <person name="Hugenholtz P."/>
        </authorList>
    </citation>
    <scope>NUCLEOTIDE SEQUENCE</scope>
    <source>
        <strain evidence="2">UBA8853</strain>
    </source>
</reference>
<dbReference type="AlphaFoldDB" id="A0A832WNW7"/>
<evidence type="ECO:0000313" key="3">
    <source>
        <dbReference type="Proteomes" id="UP000619545"/>
    </source>
</evidence>
<dbReference type="GeneID" id="41583400"/>